<proteinExistence type="predicted"/>
<reference evidence="2" key="1">
    <citation type="submission" date="2021-05" db="EMBL/GenBank/DDBJ databases">
        <authorList>
            <person name="Alioto T."/>
            <person name="Alioto T."/>
            <person name="Gomez Garrido J."/>
        </authorList>
    </citation>
    <scope>NUCLEOTIDE SEQUENCE</scope>
</reference>
<feature type="compositionally biased region" description="Polar residues" evidence="1">
    <location>
        <begin position="68"/>
        <end position="77"/>
    </location>
</feature>
<sequence length="160" mass="17355">MTLSVDSPALRPSTLSLRTTSADAGPSTSRDHLDRLFVYPQKMSSKCPLFPTSRRPTDGAGSRFLLSTPGSTTSQPTRKPYPSACRKLAPNSWHCTFPVLDYDSIDLSTKKPSNFSHHPVHIPLATLTSKTSTFSTSSNADGSEILTEKHAPLAAPLDQR</sequence>
<dbReference type="AlphaFoldDB" id="A0A8D8JA18"/>
<feature type="region of interest" description="Disordered" evidence="1">
    <location>
        <begin position="1"/>
        <end position="32"/>
    </location>
</feature>
<dbReference type="EMBL" id="HBUE01276638">
    <property type="protein sequence ID" value="CAG6566696.1"/>
    <property type="molecule type" value="Transcribed_RNA"/>
</dbReference>
<feature type="region of interest" description="Disordered" evidence="1">
    <location>
        <begin position="131"/>
        <end position="160"/>
    </location>
</feature>
<accession>A0A8D8JA18</accession>
<evidence type="ECO:0000313" key="2">
    <source>
        <dbReference type="EMBL" id="CAG6566696.1"/>
    </source>
</evidence>
<feature type="region of interest" description="Disordered" evidence="1">
    <location>
        <begin position="48"/>
        <end position="82"/>
    </location>
</feature>
<protein>
    <submittedName>
        <fullName evidence="2">(northern house mosquito) hypothetical protein</fullName>
    </submittedName>
</protein>
<organism evidence="2">
    <name type="scientific">Culex pipiens</name>
    <name type="common">House mosquito</name>
    <dbReference type="NCBI Taxonomy" id="7175"/>
    <lineage>
        <taxon>Eukaryota</taxon>
        <taxon>Metazoa</taxon>
        <taxon>Ecdysozoa</taxon>
        <taxon>Arthropoda</taxon>
        <taxon>Hexapoda</taxon>
        <taxon>Insecta</taxon>
        <taxon>Pterygota</taxon>
        <taxon>Neoptera</taxon>
        <taxon>Endopterygota</taxon>
        <taxon>Diptera</taxon>
        <taxon>Nematocera</taxon>
        <taxon>Culicoidea</taxon>
        <taxon>Culicidae</taxon>
        <taxon>Culicinae</taxon>
        <taxon>Culicini</taxon>
        <taxon>Culex</taxon>
        <taxon>Culex</taxon>
    </lineage>
</organism>
<dbReference type="EMBL" id="HBUE01171188">
    <property type="protein sequence ID" value="CAG6515195.1"/>
    <property type="molecule type" value="Transcribed_RNA"/>
</dbReference>
<feature type="compositionally biased region" description="Polar residues" evidence="1">
    <location>
        <begin position="13"/>
        <end position="28"/>
    </location>
</feature>
<name>A0A8D8JA18_CULPI</name>
<evidence type="ECO:0000256" key="1">
    <source>
        <dbReference type="SAM" id="MobiDB-lite"/>
    </source>
</evidence>